<keyword evidence="3" id="KW-0805">Transcription regulation</keyword>
<comment type="similarity">
    <text evidence="2">Belongs to the TAF12 family.</text>
</comment>
<dbReference type="PANTHER" id="PTHR12264">
    <property type="entry name" value="TRANSCRIPTION INITIATION FACTOR TFIID SUBUNIT 12"/>
    <property type="match status" value="1"/>
</dbReference>
<reference evidence="8" key="2">
    <citation type="submission" date="2023-05" db="EMBL/GenBank/DDBJ databases">
        <authorList>
            <consortium name="Lawrence Berkeley National Laboratory"/>
            <person name="Steindorff A."/>
            <person name="Hensen N."/>
            <person name="Bonometti L."/>
            <person name="Westerberg I."/>
            <person name="Brannstrom I.O."/>
            <person name="Guillou S."/>
            <person name="Cros-Aarteil S."/>
            <person name="Calhoun S."/>
            <person name="Haridas S."/>
            <person name="Kuo A."/>
            <person name="Mondo S."/>
            <person name="Pangilinan J."/>
            <person name="Riley R."/>
            <person name="Labutti K."/>
            <person name="Andreopoulos B."/>
            <person name="Lipzen A."/>
            <person name="Chen C."/>
            <person name="Yanf M."/>
            <person name="Daum C."/>
            <person name="Ng V."/>
            <person name="Clum A."/>
            <person name="Ohm R."/>
            <person name="Martin F."/>
            <person name="Silar P."/>
            <person name="Natvig D."/>
            <person name="Lalanne C."/>
            <person name="Gautier V."/>
            <person name="Ament-Velasquez S.L."/>
            <person name="Kruys A."/>
            <person name="Hutchinson M.I."/>
            <person name="Powell A.J."/>
            <person name="Barry K."/>
            <person name="Miller A.N."/>
            <person name="Grigoriev I.V."/>
            <person name="Debuchy R."/>
            <person name="Gladieux P."/>
            <person name="Thoren M.H."/>
            <person name="Johannesson H."/>
        </authorList>
    </citation>
    <scope>NUCLEOTIDE SEQUENCE</scope>
    <source>
        <strain evidence="8">CBS 508.74</strain>
    </source>
</reference>
<feature type="region of interest" description="Disordered" evidence="6">
    <location>
        <begin position="438"/>
        <end position="459"/>
    </location>
</feature>
<dbReference type="Pfam" id="PF03847">
    <property type="entry name" value="TFIID_20kDa"/>
    <property type="match status" value="1"/>
</dbReference>
<evidence type="ECO:0000256" key="2">
    <source>
        <dbReference type="ARBA" id="ARBA00007530"/>
    </source>
</evidence>
<feature type="region of interest" description="Disordered" evidence="6">
    <location>
        <begin position="65"/>
        <end position="186"/>
    </location>
</feature>
<dbReference type="GO" id="GO:0051123">
    <property type="term" value="P:RNA polymerase II preinitiation complex assembly"/>
    <property type="evidence" value="ECO:0007669"/>
    <property type="project" value="TreeGrafter"/>
</dbReference>
<evidence type="ECO:0000313" key="8">
    <source>
        <dbReference type="EMBL" id="KAK4107396.1"/>
    </source>
</evidence>
<protein>
    <recommendedName>
        <fullName evidence="7">Transcription initiation factor TFIID subunit 12 domain-containing protein</fullName>
    </recommendedName>
</protein>
<dbReference type="RefSeq" id="XP_064664966.1">
    <property type="nucleotide sequence ID" value="XM_064816348.1"/>
</dbReference>
<feature type="domain" description="Transcription initiation factor TFIID subunit 12" evidence="7">
    <location>
        <begin position="591"/>
        <end position="664"/>
    </location>
</feature>
<proteinExistence type="inferred from homology"/>
<feature type="compositionally biased region" description="Basic residues" evidence="6">
    <location>
        <begin position="89"/>
        <end position="99"/>
    </location>
</feature>
<feature type="compositionally biased region" description="Low complexity" evidence="6">
    <location>
        <begin position="100"/>
        <end position="174"/>
    </location>
</feature>
<keyword evidence="5" id="KW-0539">Nucleus</keyword>
<evidence type="ECO:0000259" key="7">
    <source>
        <dbReference type="Pfam" id="PF03847"/>
    </source>
</evidence>
<dbReference type="InterPro" id="IPR003228">
    <property type="entry name" value="TFIID_TAF12_dom"/>
</dbReference>
<evidence type="ECO:0000256" key="3">
    <source>
        <dbReference type="ARBA" id="ARBA00023015"/>
    </source>
</evidence>
<comment type="subcellular location">
    <subcellularLocation>
        <location evidence="1">Nucleus</location>
    </subcellularLocation>
</comment>
<feature type="region of interest" description="Disordered" evidence="6">
    <location>
        <begin position="1"/>
        <end position="38"/>
    </location>
</feature>
<evidence type="ECO:0000256" key="4">
    <source>
        <dbReference type="ARBA" id="ARBA00023163"/>
    </source>
</evidence>
<dbReference type="CDD" id="cd07981">
    <property type="entry name" value="HFD_TAF12"/>
    <property type="match status" value="1"/>
</dbReference>
<keyword evidence="4" id="KW-0804">Transcription</keyword>
<evidence type="ECO:0000256" key="5">
    <source>
        <dbReference type="ARBA" id="ARBA00023242"/>
    </source>
</evidence>
<sequence>MSSAPGQGQGMGGRPTAPNPQGAAPPNRPQGAPLYRPEMMRNIALLSDDEKTKYEHGLSRLWKMHDTAAPGSKEQVEAKRKIGEFGKMLHAKVQQRRQQHQAQQQQNQPQAQQQQQQQPQQQPQQQQQQRLSQSGQGGQAAAQTQPAPGASGNTQAPTAASQSSPNPAAPAQQPRSLPPQILNHVNEMVLHPPANIQEKDRAKWTEEMKKQYALAIYTVESARNHLKAMEQTLQENTSLAPEERKKIEERKAKVQQQVQEAASFVSHVRKSYTNPNQKNSQNGTAAPNPGNQGRPQGVAQPGQGMGNGPATAATVAAASPMQSSAAAVNAAIEAAKKQQLAAGRMPGANPLPAQQGGPSLAHQPQAQTPVTTTTQAQPSPATQAAPPQVALPQQQAQQSQQSQQIQQQPAQFKLEPGVQPLPAPLNTAFAAGGAQLVGTPTQNSARMQTPQSATPTTANTNIRPLSHAAAMNLASQQRAGAIPGAPIAGSGNTPASNLGTVGGAQQPGHPHAHPSQPNAQTNLQSKLPIPKVLHEKATQMPQPVPNIGGIGSGRPTYSGGGGIGGGVMNQPALPKTPAYQLEGEGERVLNKKKLDELVRQVCGGTAEGQEGNMLTPDVEESVLNMADSFVDNVLHQACRNAKERGSKVLEIRDIQLVLERTYNIRIPGYSSDELRTVRKVQPNSSWIKKMSAVQAAKVVPGKGDN</sequence>
<organism evidence="8 9">
    <name type="scientific">Canariomyces notabilis</name>
    <dbReference type="NCBI Taxonomy" id="2074819"/>
    <lineage>
        <taxon>Eukaryota</taxon>
        <taxon>Fungi</taxon>
        <taxon>Dikarya</taxon>
        <taxon>Ascomycota</taxon>
        <taxon>Pezizomycotina</taxon>
        <taxon>Sordariomycetes</taxon>
        <taxon>Sordariomycetidae</taxon>
        <taxon>Sordariales</taxon>
        <taxon>Chaetomiaceae</taxon>
        <taxon>Canariomyces</taxon>
    </lineage>
</organism>
<gene>
    <name evidence="8" type="ORF">N656DRAFT_785298</name>
</gene>
<comment type="caution">
    <text evidence="8">The sequence shown here is derived from an EMBL/GenBank/DDBJ whole genome shotgun (WGS) entry which is preliminary data.</text>
</comment>
<dbReference type="GO" id="GO:0000124">
    <property type="term" value="C:SAGA complex"/>
    <property type="evidence" value="ECO:0007669"/>
    <property type="project" value="InterPro"/>
</dbReference>
<dbReference type="EMBL" id="MU853374">
    <property type="protein sequence ID" value="KAK4107396.1"/>
    <property type="molecule type" value="Genomic_DNA"/>
</dbReference>
<name>A0AAN6T7R3_9PEZI</name>
<dbReference type="Gene3D" id="1.10.20.10">
    <property type="entry name" value="Histone, subunit A"/>
    <property type="match status" value="1"/>
</dbReference>
<evidence type="ECO:0000256" key="6">
    <source>
        <dbReference type="SAM" id="MobiDB-lite"/>
    </source>
</evidence>
<evidence type="ECO:0000256" key="1">
    <source>
        <dbReference type="ARBA" id="ARBA00004123"/>
    </source>
</evidence>
<feature type="compositionally biased region" description="Polar residues" evidence="6">
    <location>
        <begin position="272"/>
        <end position="294"/>
    </location>
</feature>
<dbReference type="GO" id="GO:0003677">
    <property type="term" value="F:DNA binding"/>
    <property type="evidence" value="ECO:0007669"/>
    <property type="project" value="TreeGrafter"/>
</dbReference>
<dbReference type="InterPro" id="IPR009072">
    <property type="entry name" value="Histone-fold"/>
</dbReference>
<evidence type="ECO:0000313" key="9">
    <source>
        <dbReference type="Proteomes" id="UP001302812"/>
    </source>
</evidence>
<feature type="compositionally biased region" description="Basic and acidic residues" evidence="6">
    <location>
        <begin position="74"/>
        <end position="84"/>
    </location>
</feature>
<feature type="region of interest" description="Disordered" evidence="6">
    <location>
        <begin position="482"/>
        <end position="522"/>
    </location>
</feature>
<accession>A0AAN6T7R3</accession>
<dbReference type="FunFam" id="1.10.20.10:FF:000037">
    <property type="entry name" value="Transcription initiation factor TFIID subunit 12"/>
    <property type="match status" value="1"/>
</dbReference>
<feature type="compositionally biased region" description="Low complexity" evidence="6">
    <location>
        <begin position="482"/>
        <end position="491"/>
    </location>
</feature>
<feature type="compositionally biased region" description="Low complexity" evidence="6">
    <location>
        <begin position="363"/>
        <end position="410"/>
    </location>
</feature>
<dbReference type="PANTHER" id="PTHR12264:SF21">
    <property type="entry name" value="TRANSCRIPTION INITIATION FACTOR TFIID SUBUNIT 12"/>
    <property type="match status" value="1"/>
</dbReference>
<dbReference type="GO" id="GO:0046982">
    <property type="term" value="F:protein heterodimerization activity"/>
    <property type="evidence" value="ECO:0007669"/>
    <property type="project" value="InterPro"/>
</dbReference>
<dbReference type="GO" id="GO:0017025">
    <property type="term" value="F:TBP-class protein binding"/>
    <property type="evidence" value="ECO:0007669"/>
    <property type="project" value="TreeGrafter"/>
</dbReference>
<dbReference type="InterPro" id="IPR037794">
    <property type="entry name" value="TAF12"/>
</dbReference>
<keyword evidence="9" id="KW-1185">Reference proteome</keyword>
<feature type="region of interest" description="Disordered" evidence="6">
    <location>
        <begin position="344"/>
        <end position="410"/>
    </location>
</feature>
<reference evidence="8" key="1">
    <citation type="journal article" date="2023" name="Mol. Phylogenet. Evol.">
        <title>Genome-scale phylogeny and comparative genomics of the fungal order Sordariales.</title>
        <authorList>
            <person name="Hensen N."/>
            <person name="Bonometti L."/>
            <person name="Westerberg I."/>
            <person name="Brannstrom I.O."/>
            <person name="Guillou S."/>
            <person name="Cros-Aarteil S."/>
            <person name="Calhoun S."/>
            <person name="Haridas S."/>
            <person name="Kuo A."/>
            <person name="Mondo S."/>
            <person name="Pangilinan J."/>
            <person name="Riley R."/>
            <person name="LaButti K."/>
            <person name="Andreopoulos B."/>
            <person name="Lipzen A."/>
            <person name="Chen C."/>
            <person name="Yan M."/>
            <person name="Daum C."/>
            <person name="Ng V."/>
            <person name="Clum A."/>
            <person name="Steindorff A."/>
            <person name="Ohm R.A."/>
            <person name="Martin F."/>
            <person name="Silar P."/>
            <person name="Natvig D.O."/>
            <person name="Lalanne C."/>
            <person name="Gautier V."/>
            <person name="Ament-Velasquez S.L."/>
            <person name="Kruys A."/>
            <person name="Hutchinson M.I."/>
            <person name="Powell A.J."/>
            <person name="Barry K."/>
            <person name="Miller A.N."/>
            <person name="Grigoriev I.V."/>
            <person name="Debuchy R."/>
            <person name="Gladieux P."/>
            <person name="Hiltunen Thoren M."/>
            <person name="Johannesson H."/>
        </authorList>
    </citation>
    <scope>NUCLEOTIDE SEQUENCE</scope>
    <source>
        <strain evidence="8">CBS 508.74</strain>
    </source>
</reference>
<dbReference type="Proteomes" id="UP001302812">
    <property type="component" value="Unassembled WGS sequence"/>
</dbReference>
<dbReference type="GeneID" id="89940473"/>
<feature type="region of interest" description="Disordered" evidence="6">
    <location>
        <begin position="272"/>
        <end position="315"/>
    </location>
</feature>
<dbReference type="SUPFAM" id="SSF47113">
    <property type="entry name" value="Histone-fold"/>
    <property type="match status" value="1"/>
</dbReference>
<dbReference type="GO" id="GO:0005669">
    <property type="term" value="C:transcription factor TFIID complex"/>
    <property type="evidence" value="ECO:0007669"/>
    <property type="project" value="InterPro"/>
</dbReference>
<dbReference type="AlphaFoldDB" id="A0AAN6T7R3"/>